<dbReference type="EMBL" id="JAYRBN010000066">
    <property type="protein sequence ID" value="KAL2736668.1"/>
    <property type="molecule type" value="Genomic_DNA"/>
</dbReference>
<evidence type="ECO:0000313" key="1">
    <source>
        <dbReference type="EMBL" id="KAL2736668.1"/>
    </source>
</evidence>
<protein>
    <submittedName>
        <fullName evidence="1">Uncharacterized protein</fullName>
    </submittedName>
</protein>
<keyword evidence="2" id="KW-1185">Reference proteome</keyword>
<sequence>MKLERLSFSLARALTSVTILRLIAQHVQIVSIRIDNIN</sequence>
<gene>
    <name evidence="1" type="ORF">V1477_013177</name>
</gene>
<proteinExistence type="predicted"/>
<accession>A0ABD2BWN7</accession>
<reference evidence="1 2" key="1">
    <citation type="journal article" date="2024" name="Ann. Entomol. Soc. Am.">
        <title>Genomic analyses of the southern and eastern yellowjacket wasps (Hymenoptera: Vespidae) reveal evolutionary signatures of social life.</title>
        <authorList>
            <person name="Catto M.A."/>
            <person name="Caine P.B."/>
            <person name="Orr S.E."/>
            <person name="Hunt B.G."/>
            <person name="Goodisman M.A.D."/>
        </authorList>
    </citation>
    <scope>NUCLEOTIDE SEQUENCE [LARGE SCALE GENOMIC DNA]</scope>
    <source>
        <strain evidence="1">232</strain>
        <tissue evidence="1">Head and thorax</tissue>
    </source>
</reference>
<name>A0ABD2BWN7_VESMC</name>
<evidence type="ECO:0000313" key="2">
    <source>
        <dbReference type="Proteomes" id="UP001607303"/>
    </source>
</evidence>
<organism evidence="1 2">
    <name type="scientific">Vespula maculifrons</name>
    <name type="common">Eastern yellow jacket</name>
    <name type="synonym">Wasp</name>
    <dbReference type="NCBI Taxonomy" id="7453"/>
    <lineage>
        <taxon>Eukaryota</taxon>
        <taxon>Metazoa</taxon>
        <taxon>Ecdysozoa</taxon>
        <taxon>Arthropoda</taxon>
        <taxon>Hexapoda</taxon>
        <taxon>Insecta</taxon>
        <taxon>Pterygota</taxon>
        <taxon>Neoptera</taxon>
        <taxon>Endopterygota</taxon>
        <taxon>Hymenoptera</taxon>
        <taxon>Apocrita</taxon>
        <taxon>Aculeata</taxon>
        <taxon>Vespoidea</taxon>
        <taxon>Vespidae</taxon>
        <taxon>Vespinae</taxon>
        <taxon>Vespula</taxon>
    </lineage>
</organism>
<dbReference type="AlphaFoldDB" id="A0ABD2BWN7"/>
<comment type="caution">
    <text evidence="1">The sequence shown here is derived from an EMBL/GenBank/DDBJ whole genome shotgun (WGS) entry which is preliminary data.</text>
</comment>
<dbReference type="Proteomes" id="UP001607303">
    <property type="component" value="Unassembled WGS sequence"/>
</dbReference>